<gene>
    <name evidence="2" type="ORF">KI688_002596</name>
</gene>
<feature type="signal peptide" evidence="1">
    <location>
        <begin position="1"/>
        <end position="16"/>
    </location>
</feature>
<dbReference type="EMBL" id="JAHRHY010000012">
    <property type="protein sequence ID" value="KAG9065273.1"/>
    <property type="molecule type" value="Genomic_DNA"/>
</dbReference>
<sequence>MTLGIVLLGLIAALNADCISATLTWTAQDGYQKEIWLEVPNHYNGHVGKHRYTYLGIDSDDKAFRVFHFDGPQDERMLFVYKGKSYSRETKDDGSASGDKFTYNYYYCLDGPNHDVDGEYTNQFKLYVDGLDTGDLKADSIRLESSCHEHRDWCITHDDPDKEDSVLYLWYKGYIYGDTLRSQRCDSQGWAWCMLYTNFTNPR</sequence>
<evidence type="ECO:0000313" key="2">
    <source>
        <dbReference type="EMBL" id="KAG9065273.1"/>
    </source>
</evidence>
<dbReference type="OrthoDB" id="2390601at2759"/>
<reference evidence="2" key="1">
    <citation type="submission" date="2021-06" db="EMBL/GenBank/DDBJ databases">
        <title>Genome Sequence of Mortierella hyaline Strain SCG-10, a Cold-Adapted, Nitrate-Reducing Fungus Isolated from Soil in Minnesota, USA.</title>
        <authorList>
            <person name="Aldossari N."/>
        </authorList>
    </citation>
    <scope>NUCLEOTIDE SEQUENCE</scope>
    <source>
        <strain evidence="2">SCG-10</strain>
    </source>
</reference>
<keyword evidence="3" id="KW-1185">Reference proteome</keyword>
<comment type="caution">
    <text evidence="2">The sequence shown here is derived from an EMBL/GenBank/DDBJ whole genome shotgun (WGS) entry which is preliminary data.</text>
</comment>
<name>A0A9P8BRI0_9FUNG</name>
<proteinExistence type="predicted"/>
<accession>A0A9P8BRI0</accession>
<evidence type="ECO:0000313" key="3">
    <source>
        <dbReference type="Proteomes" id="UP000707451"/>
    </source>
</evidence>
<dbReference type="Proteomes" id="UP000707451">
    <property type="component" value="Unassembled WGS sequence"/>
</dbReference>
<dbReference type="AlphaFoldDB" id="A0A9P8BRI0"/>
<organism evidence="2 3">
    <name type="scientific">Linnemannia hyalina</name>
    <dbReference type="NCBI Taxonomy" id="64524"/>
    <lineage>
        <taxon>Eukaryota</taxon>
        <taxon>Fungi</taxon>
        <taxon>Fungi incertae sedis</taxon>
        <taxon>Mucoromycota</taxon>
        <taxon>Mortierellomycotina</taxon>
        <taxon>Mortierellomycetes</taxon>
        <taxon>Mortierellales</taxon>
        <taxon>Mortierellaceae</taxon>
        <taxon>Linnemannia</taxon>
    </lineage>
</organism>
<evidence type="ECO:0000256" key="1">
    <source>
        <dbReference type="SAM" id="SignalP"/>
    </source>
</evidence>
<feature type="chain" id="PRO_5040474833" evidence="1">
    <location>
        <begin position="17"/>
        <end position="203"/>
    </location>
</feature>
<protein>
    <submittedName>
        <fullName evidence="2">Uncharacterized protein</fullName>
    </submittedName>
</protein>
<keyword evidence="1" id="KW-0732">Signal</keyword>